<accession>A0A6J7WV75</accession>
<feature type="region of interest" description="Disordered" evidence="1">
    <location>
        <begin position="88"/>
        <end position="107"/>
    </location>
</feature>
<reference evidence="2" key="1">
    <citation type="submission" date="2020-05" db="EMBL/GenBank/DDBJ databases">
        <authorList>
            <person name="Chiriac C."/>
            <person name="Salcher M."/>
            <person name="Ghai R."/>
            <person name="Kavagutti S V."/>
        </authorList>
    </citation>
    <scope>NUCLEOTIDE SEQUENCE</scope>
</reference>
<gene>
    <name evidence="2" type="ORF">UFOVP241_5</name>
</gene>
<protein>
    <submittedName>
        <fullName evidence="2">Uncharacterized protein</fullName>
    </submittedName>
</protein>
<sequence>MWKRRKFVFCKPDDGASGGGGGAPAGDAGGAAAGAAGAGAAGGAPAGGAPAGGAAGDGGAPAGGAGAAGGAAAGSGAAGAGDAGAAGAGAGAAGDAGKTNENYWPADWRDTVSKGDAKLLARMGRYASPAAAMEALVAAQNRIAAGELKPVLGKNATPEQVKEYRDAMGIPETPDKYDLGKDIKIEGMDPTLLGEVLKEAHESNQTPDQVKATLKAWAKISQSVKEQQFESDVNVQKTSEDALRAEWGAEYRRNINLIHGMLDGTASPGLKDKIMGGRLADGTPIGSSPDALKFLVGLALIQNPAGVVVPGSEANPMQGVEDEITKIETGMRKDRNAYNKDEKLQARYLELLTAREKLKPRKAA</sequence>
<dbReference type="EMBL" id="LR798286">
    <property type="protein sequence ID" value="CAB5220592.1"/>
    <property type="molecule type" value="Genomic_DNA"/>
</dbReference>
<name>A0A6J7WV75_9CAUD</name>
<feature type="region of interest" description="Disordered" evidence="1">
    <location>
        <begin position="1"/>
        <end position="68"/>
    </location>
</feature>
<proteinExistence type="predicted"/>
<organism evidence="2">
    <name type="scientific">uncultured Caudovirales phage</name>
    <dbReference type="NCBI Taxonomy" id="2100421"/>
    <lineage>
        <taxon>Viruses</taxon>
        <taxon>Duplodnaviria</taxon>
        <taxon>Heunggongvirae</taxon>
        <taxon>Uroviricota</taxon>
        <taxon>Caudoviricetes</taxon>
        <taxon>Peduoviridae</taxon>
        <taxon>Maltschvirus</taxon>
        <taxon>Maltschvirus maltsch</taxon>
    </lineage>
</organism>
<evidence type="ECO:0000313" key="2">
    <source>
        <dbReference type="EMBL" id="CAB5220592.1"/>
    </source>
</evidence>
<feature type="compositionally biased region" description="Gly residues" evidence="1">
    <location>
        <begin position="16"/>
        <end position="68"/>
    </location>
</feature>
<evidence type="ECO:0000256" key="1">
    <source>
        <dbReference type="SAM" id="MobiDB-lite"/>
    </source>
</evidence>